<feature type="compositionally biased region" description="Basic and acidic residues" evidence="1">
    <location>
        <begin position="1"/>
        <end position="13"/>
    </location>
</feature>
<dbReference type="SUPFAM" id="SSF81324">
    <property type="entry name" value="Voltage-gated potassium channels"/>
    <property type="match status" value="1"/>
</dbReference>
<protein>
    <recommendedName>
        <fullName evidence="3">Potassium channel domain-containing protein</fullName>
    </recommendedName>
</protein>
<accession>A0ABQ3CTT6</accession>
<evidence type="ECO:0000313" key="4">
    <source>
        <dbReference type="EMBL" id="GHA40506.1"/>
    </source>
</evidence>
<feature type="region of interest" description="Disordered" evidence="1">
    <location>
        <begin position="1"/>
        <end position="45"/>
    </location>
</feature>
<dbReference type="Proteomes" id="UP000653644">
    <property type="component" value="Unassembled WGS sequence"/>
</dbReference>
<feature type="transmembrane region" description="Helical" evidence="2">
    <location>
        <begin position="53"/>
        <end position="76"/>
    </location>
</feature>
<reference evidence="5" key="1">
    <citation type="journal article" date="2019" name="Int. J. Syst. Evol. Microbiol.">
        <title>The Global Catalogue of Microorganisms (GCM) 10K type strain sequencing project: providing services to taxonomists for standard genome sequencing and annotation.</title>
        <authorList>
            <consortium name="The Broad Institute Genomics Platform"/>
            <consortium name="The Broad Institute Genome Sequencing Center for Infectious Disease"/>
            <person name="Wu L."/>
            <person name="Ma J."/>
        </authorList>
    </citation>
    <scope>NUCLEOTIDE SEQUENCE [LARGE SCALE GENOMIC DNA]</scope>
    <source>
        <strain evidence="5">JCM 4733</strain>
    </source>
</reference>
<evidence type="ECO:0000256" key="1">
    <source>
        <dbReference type="SAM" id="MobiDB-lite"/>
    </source>
</evidence>
<gene>
    <name evidence="4" type="ORF">GCM10010345_51320</name>
</gene>
<keyword evidence="2" id="KW-1133">Transmembrane helix</keyword>
<keyword evidence="2" id="KW-0812">Transmembrane</keyword>
<sequence length="220" mass="23679">MIRAEGRDDEVVRRAGGRPVAERTKRHAMTDPVAAGEQPDPPAGTARALRPGAWAMAVSVTRSAGVAAGLVTAYYLLPLDRHHEDLAALTLVGGLLAAGLFFGWEVWLIRRSPWPRLKAVETVAATVALYLVLFASGYYLLERTVPGSFNEHLSRTDALYFTLTTFSTAGFGDIFAISETGRVLVMCQMTCTLLIVGLAVRVLGAAVRAGLRRQGRGTPE</sequence>
<dbReference type="Gene3D" id="1.10.287.70">
    <property type="match status" value="1"/>
</dbReference>
<organism evidence="4 5">
    <name type="scientific">Streptomyces canarius</name>
    <dbReference type="NCBI Taxonomy" id="285453"/>
    <lineage>
        <taxon>Bacteria</taxon>
        <taxon>Bacillati</taxon>
        <taxon>Actinomycetota</taxon>
        <taxon>Actinomycetes</taxon>
        <taxon>Kitasatosporales</taxon>
        <taxon>Streptomycetaceae</taxon>
        <taxon>Streptomyces</taxon>
    </lineage>
</organism>
<name>A0ABQ3CTT6_9ACTN</name>
<feature type="transmembrane region" description="Helical" evidence="2">
    <location>
        <begin position="183"/>
        <end position="203"/>
    </location>
</feature>
<proteinExistence type="predicted"/>
<feature type="transmembrane region" description="Helical" evidence="2">
    <location>
        <begin position="158"/>
        <end position="176"/>
    </location>
</feature>
<evidence type="ECO:0000313" key="5">
    <source>
        <dbReference type="Proteomes" id="UP000653644"/>
    </source>
</evidence>
<feature type="transmembrane region" description="Helical" evidence="2">
    <location>
        <begin position="88"/>
        <end position="107"/>
    </location>
</feature>
<dbReference type="EMBL" id="BMVN01000019">
    <property type="protein sequence ID" value="GHA40506.1"/>
    <property type="molecule type" value="Genomic_DNA"/>
</dbReference>
<evidence type="ECO:0000256" key="2">
    <source>
        <dbReference type="SAM" id="Phobius"/>
    </source>
</evidence>
<feature type="transmembrane region" description="Helical" evidence="2">
    <location>
        <begin position="119"/>
        <end position="138"/>
    </location>
</feature>
<comment type="caution">
    <text evidence="4">The sequence shown here is derived from an EMBL/GenBank/DDBJ whole genome shotgun (WGS) entry which is preliminary data.</text>
</comment>
<keyword evidence="2" id="KW-0472">Membrane</keyword>
<dbReference type="Pfam" id="PF07885">
    <property type="entry name" value="Ion_trans_2"/>
    <property type="match status" value="1"/>
</dbReference>
<evidence type="ECO:0000259" key="3">
    <source>
        <dbReference type="Pfam" id="PF07885"/>
    </source>
</evidence>
<keyword evidence="5" id="KW-1185">Reference proteome</keyword>
<dbReference type="InterPro" id="IPR013099">
    <property type="entry name" value="K_chnl_dom"/>
</dbReference>
<feature type="domain" description="Potassium channel" evidence="3">
    <location>
        <begin position="128"/>
        <end position="207"/>
    </location>
</feature>